<name>A0ACC3NP88_9PEZI</name>
<comment type="caution">
    <text evidence="1">The sequence shown here is derived from an EMBL/GenBank/DDBJ whole genome shotgun (WGS) entry which is preliminary data.</text>
</comment>
<evidence type="ECO:0000313" key="2">
    <source>
        <dbReference type="Proteomes" id="UP001281147"/>
    </source>
</evidence>
<dbReference type="Proteomes" id="UP001281147">
    <property type="component" value="Unassembled WGS sequence"/>
</dbReference>
<dbReference type="EMBL" id="JAUTXU010000022">
    <property type="protein sequence ID" value="KAK3720363.1"/>
    <property type="molecule type" value="Genomic_DNA"/>
</dbReference>
<protein>
    <submittedName>
        <fullName evidence="1">Protein dcg1</fullName>
    </submittedName>
</protein>
<proteinExistence type="predicted"/>
<keyword evidence="2" id="KW-1185">Reference proteome</keyword>
<organism evidence="1 2">
    <name type="scientific">Vermiconidia calcicola</name>
    <dbReference type="NCBI Taxonomy" id="1690605"/>
    <lineage>
        <taxon>Eukaryota</taxon>
        <taxon>Fungi</taxon>
        <taxon>Dikarya</taxon>
        <taxon>Ascomycota</taxon>
        <taxon>Pezizomycotina</taxon>
        <taxon>Dothideomycetes</taxon>
        <taxon>Dothideomycetidae</taxon>
        <taxon>Mycosphaerellales</taxon>
        <taxon>Extremaceae</taxon>
        <taxon>Vermiconidia</taxon>
    </lineage>
</organism>
<sequence length="249" mass="26445">METLSKTGRSILIINPNTTVSMTNALRPLADSLDFHTTHFAYFTAPSGVPSINNEDDATVSAKACLPALIEKLDDYNGFLVCCYSEHPLVSQLRNEIAAAGLSDKAVTGIFEASIATCLQSINQTSAFGIVSTGKQWEGILHAAVSNLLGSEAPNRYAGTRTTGLNADELHETPKEQVDRRMKDATKHLLSQGKVEAVCLGCAGMAGMDETVREACVEALGKKEGSRIKIVDGVVSGVVYLEGALRSGL</sequence>
<evidence type="ECO:0000313" key="1">
    <source>
        <dbReference type="EMBL" id="KAK3720363.1"/>
    </source>
</evidence>
<reference evidence="1" key="1">
    <citation type="submission" date="2023-07" db="EMBL/GenBank/DDBJ databases">
        <title>Black Yeasts Isolated from many extreme environments.</title>
        <authorList>
            <person name="Coleine C."/>
            <person name="Stajich J.E."/>
            <person name="Selbmann L."/>
        </authorList>
    </citation>
    <scope>NUCLEOTIDE SEQUENCE</scope>
    <source>
        <strain evidence="1">CCFEE 5714</strain>
    </source>
</reference>
<accession>A0ACC3NP88</accession>
<gene>
    <name evidence="1" type="primary">DCG1_1</name>
    <name evidence="1" type="ORF">LTR37_003774</name>
</gene>